<comment type="caution">
    <text evidence="1">The sequence shown here is derived from an EMBL/GenBank/DDBJ whole genome shotgun (WGS) entry which is preliminary data.</text>
</comment>
<dbReference type="AlphaFoldDB" id="A0A4Y4XJG1"/>
<reference evidence="1 2" key="1">
    <citation type="journal article" date="2017" name="Front. Cell. Infect. Microbiol.">
        <title>Whole Genome Sequence and Phylogenetic Analysis Show Helicobacter pylori Strains from Latin America Have Followed a Unique Evolution Pathway.</title>
        <authorList>
            <person name="Munoz-Ramirez Z.Y."/>
            <person name="Mendez-Tenorio A."/>
            <person name="Kato I."/>
            <person name="Bravo M.M."/>
            <person name="Rizzato C."/>
            <person name="Thorell K."/>
            <person name="Torres R.C."/>
            <person name="Aviles-Jimenez F."/>
            <person name="Camorlinga M."/>
            <person name="Canzian F."/>
            <person name="Torres J."/>
        </authorList>
    </citation>
    <scope>NUCLEOTIDE SEQUENCE [LARGE SCALE GENOMIC DNA]</scope>
    <source>
        <strain evidence="1 2">CM22351</strain>
    </source>
</reference>
<accession>A0A4Y4XJG1</accession>
<feature type="non-terminal residue" evidence="1">
    <location>
        <position position="1"/>
    </location>
</feature>
<proteinExistence type="predicted"/>
<dbReference type="EMBL" id="MUPN01000361">
    <property type="protein sequence ID" value="OOQ40435.1"/>
    <property type="molecule type" value="Genomic_DNA"/>
</dbReference>
<evidence type="ECO:0000313" key="2">
    <source>
        <dbReference type="Proteomes" id="UP000319650"/>
    </source>
</evidence>
<evidence type="ECO:0000313" key="1">
    <source>
        <dbReference type="EMBL" id="OOQ40435.1"/>
    </source>
</evidence>
<protein>
    <submittedName>
        <fullName evidence="1">6-carboxy-5,6,7,8-tetrahydropterin synthase</fullName>
    </submittedName>
</protein>
<gene>
    <name evidence="1" type="ORF">B0X64_03720</name>
</gene>
<name>A0A4Y4XJG1_HELPX</name>
<organism evidence="1 2">
    <name type="scientific">Helicobacter pylori</name>
    <name type="common">Campylobacter pylori</name>
    <dbReference type="NCBI Taxonomy" id="210"/>
    <lineage>
        <taxon>Bacteria</taxon>
        <taxon>Pseudomonadati</taxon>
        <taxon>Campylobacterota</taxon>
        <taxon>Epsilonproteobacteria</taxon>
        <taxon>Campylobacterales</taxon>
        <taxon>Helicobacteraceae</taxon>
        <taxon>Helicobacter</taxon>
    </lineage>
</organism>
<dbReference type="Proteomes" id="UP000319650">
    <property type="component" value="Unassembled WGS sequence"/>
</dbReference>
<sequence length="53" mass="6290">DLENPHFKSLVHDHCVSFSQGIQSLWHDKDFFNKIISDEKQCFFHAKPLHQIP</sequence>